<evidence type="ECO:0000256" key="2">
    <source>
        <dbReference type="ARBA" id="ARBA00022737"/>
    </source>
</evidence>
<dbReference type="InterPro" id="IPR011009">
    <property type="entry name" value="Kinase-like_dom_sf"/>
</dbReference>
<sequence length="617" mass="67773">MSYCLNPSCQKPKNPPTAKYCHSCGERLLLGERYRPLKVLAQGGFGKTFLAKDEAKPSQPHCAIKQFLPQGENRKHIQTAVRLFHQEALRLDELGKHPQIPELLAYIVNGDRQYLVQEFIAGEHLAAELETKGCFNEAQLRHFLAEFLPLLEFIHSQHVIHRDIKPENIIRRPDGKLVLVDFGAARFATKTVLGKTGTVVGSVRYVSPEQAIGKAVFASDIYSLGVTCIYLLTKIDPLELFDTGIGDWMWRKYLVTNPISDALAQIINRMLEIGTQKRYQSPREILIDLSSSPETKQNPIIFPIFPLLGYPQCCCESLRQTEVETLSGHDGWVQTLAFSPDGQKLGSGSTDGTIKVWEAATGEVLQTIKGHSQAIRTIVWVPQTNAIATGSLDRTIKVWETDTAQALSTIKAHADGICALAINANVKPQIGAVLASGSKDSAIKLWQTDTNQQIYTLNGHSRAVTSLVFTPDGKHLISGGDDRTIKLWQVTTGKLVHTFSQKIGWINHLAISPNGEILACATDDKTIKLWQLTDGKLIQTLISPSCALYAVAFSPDGSNLAAAGDDKTIRVWRVNTGELVNSLTGHTSSILTLAFHPSGKMLASGSSDRTIKLWTGN</sequence>
<dbReference type="PROSITE" id="PS50082">
    <property type="entry name" value="WD_REPEATS_2"/>
    <property type="match status" value="7"/>
</dbReference>
<dbReference type="SUPFAM" id="SSF56112">
    <property type="entry name" value="Protein kinase-like (PK-like)"/>
    <property type="match status" value="1"/>
</dbReference>
<dbReference type="PANTHER" id="PTHR22847">
    <property type="entry name" value="WD40 REPEAT PROTEIN"/>
    <property type="match status" value="1"/>
</dbReference>
<dbReference type="Proteomes" id="UP000238762">
    <property type="component" value="Unassembled WGS sequence"/>
</dbReference>
<proteinExistence type="predicted"/>
<comment type="caution">
    <text evidence="5">The sequence shown here is derived from an EMBL/GenBank/DDBJ whole genome shotgun (WGS) entry which is preliminary data.</text>
</comment>
<dbReference type="Pfam" id="PF00400">
    <property type="entry name" value="WD40"/>
    <property type="match status" value="7"/>
</dbReference>
<dbReference type="PRINTS" id="PR00320">
    <property type="entry name" value="GPROTEINBRPT"/>
</dbReference>
<accession>A0A2T1C0W4</accession>
<evidence type="ECO:0000313" key="6">
    <source>
        <dbReference type="Proteomes" id="UP000238762"/>
    </source>
</evidence>
<feature type="repeat" description="WD" evidence="3">
    <location>
        <begin position="541"/>
        <end position="582"/>
    </location>
</feature>
<dbReference type="SMART" id="SM00220">
    <property type="entry name" value="S_TKc"/>
    <property type="match status" value="1"/>
</dbReference>
<protein>
    <submittedName>
        <fullName evidence="5">Serine/threonine protein kinase</fullName>
    </submittedName>
</protein>
<dbReference type="RefSeq" id="WP_106289712.1">
    <property type="nucleotide sequence ID" value="NZ_CAWNTC010000114.1"/>
</dbReference>
<feature type="domain" description="Protein kinase" evidence="4">
    <location>
        <begin position="34"/>
        <end position="301"/>
    </location>
</feature>
<feature type="repeat" description="WD" evidence="3">
    <location>
        <begin position="457"/>
        <end position="498"/>
    </location>
</feature>
<evidence type="ECO:0000313" key="5">
    <source>
        <dbReference type="EMBL" id="PSB01818.1"/>
    </source>
</evidence>
<dbReference type="GO" id="GO:0004674">
    <property type="term" value="F:protein serine/threonine kinase activity"/>
    <property type="evidence" value="ECO:0007669"/>
    <property type="project" value="UniProtKB-KW"/>
</dbReference>
<dbReference type="Gene3D" id="2.130.10.10">
    <property type="entry name" value="YVTN repeat-like/Quinoprotein amine dehydrogenase"/>
    <property type="match status" value="2"/>
</dbReference>
<dbReference type="PROSITE" id="PS50294">
    <property type="entry name" value="WD_REPEATS_REGION"/>
    <property type="match status" value="7"/>
</dbReference>
<feature type="repeat" description="WD" evidence="3">
    <location>
        <begin position="583"/>
        <end position="617"/>
    </location>
</feature>
<feature type="repeat" description="WD" evidence="3">
    <location>
        <begin position="368"/>
        <end position="409"/>
    </location>
</feature>
<dbReference type="NCBIfam" id="NF045510">
    <property type="entry name" value="4Cys_prefix_kin"/>
    <property type="match status" value="1"/>
</dbReference>
<keyword evidence="6" id="KW-1185">Reference proteome</keyword>
<dbReference type="InterPro" id="IPR001680">
    <property type="entry name" value="WD40_rpt"/>
</dbReference>
<dbReference type="SUPFAM" id="SSF50978">
    <property type="entry name" value="WD40 repeat-like"/>
    <property type="match status" value="1"/>
</dbReference>
<reference evidence="5 6" key="1">
    <citation type="submission" date="2018-02" db="EMBL/GenBank/DDBJ databases">
        <authorList>
            <person name="Cohen D.B."/>
            <person name="Kent A.D."/>
        </authorList>
    </citation>
    <scope>NUCLEOTIDE SEQUENCE [LARGE SCALE GENOMIC DNA]</scope>
    <source>
        <strain evidence="5 6">CCAP 1448/3</strain>
    </source>
</reference>
<keyword evidence="5" id="KW-0723">Serine/threonine-protein kinase</keyword>
<dbReference type="PROSITE" id="PS00678">
    <property type="entry name" value="WD_REPEATS_1"/>
    <property type="match status" value="2"/>
</dbReference>
<dbReference type="InterPro" id="IPR036322">
    <property type="entry name" value="WD40_repeat_dom_sf"/>
</dbReference>
<dbReference type="InterPro" id="IPR000719">
    <property type="entry name" value="Prot_kinase_dom"/>
</dbReference>
<evidence type="ECO:0000259" key="4">
    <source>
        <dbReference type="PROSITE" id="PS50011"/>
    </source>
</evidence>
<dbReference type="SMART" id="SM00320">
    <property type="entry name" value="WD40"/>
    <property type="match status" value="7"/>
</dbReference>
<dbReference type="InterPro" id="IPR019775">
    <property type="entry name" value="WD40_repeat_CS"/>
</dbReference>
<dbReference type="PANTHER" id="PTHR22847:SF637">
    <property type="entry name" value="WD REPEAT DOMAIN 5B"/>
    <property type="match status" value="1"/>
</dbReference>
<feature type="repeat" description="WD" evidence="3">
    <location>
        <begin position="326"/>
        <end position="367"/>
    </location>
</feature>
<dbReference type="OrthoDB" id="494465at2"/>
<dbReference type="CDD" id="cd14014">
    <property type="entry name" value="STKc_PknB_like"/>
    <property type="match status" value="1"/>
</dbReference>
<dbReference type="InterPro" id="IPR020472">
    <property type="entry name" value="WD40_PAC1"/>
</dbReference>
<dbReference type="PROSITE" id="PS50011">
    <property type="entry name" value="PROTEIN_KINASE_DOM"/>
    <property type="match status" value="1"/>
</dbReference>
<reference evidence="5 6" key="2">
    <citation type="submission" date="2018-03" db="EMBL/GenBank/DDBJ databases">
        <title>The ancient ancestry and fast evolution of plastids.</title>
        <authorList>
            <person name="Moore K.R."/>
            <person name="Magnabosco C."/>
            <person name="Momper L."/>
            <person name="Gold D.A."/>
            <person name="Bosak T."/>
            <person name="Fournier G.P."/>
        </authorList>
    </citation>
    <scope>NUCLEOTIDE SEQUENCE [LARGE SCALE GENOMIC DNA]</scope>
    <source>
        <strain evidence="5 6">CCAP 1448/3</strain>
    </source>
</reference>
<dbReference type="InterPro" id="IPR015943">
    <property type="entry name" value="WD40/YVTN_repeat-like_dom_sf"/>
</dbReference>
<keyword evidence="2" id="KW-0677">Repeat</keyword>
<dbReference type="Gene3D" id="1.10.510.10">
    <property type="entry name" value="Transferase(Phosphotransferase) domain 1"/>
    <property type="match status" value="1"/>
</dbReference>
<dbReference type="CDD" id="cd00200">
    <property type="entry name" value="WD40"/>
    <property type="match status" value="1"/>
</dbReference>
<evidence type="ECO:0000256" key="3">
    <source>
        <dbReference type="PROSITE-ProRule" id="PRU00221"/>
    </source>
</evidence>
<dbReference type="Pfam" id="PF00069">
    <property type="entry name" value="Pkinase"/>
    <property type="match status" value="1"/>
</dbReference>
<organism evidence="5 6">
    <name type="scientific">Merismopedia glauca CCAP 1448/3</name>
    <dbReference type="NCBI Taxonomy" id="1296344"/>
    <lineage>
        <taxon>Bacteria</taxon>
        <taxon>Bacillati</taxon>
        <taxon>Cyanobacteriota</taxon>
        <taxon>Cyanophyceae</taxon>
        <taxon>Synechococcales</taxon>
        <taxon>Merismopediaceae</taxon>
        <taxon>Merismopedia</taxon>
    </lineage>
</organism>
<dbReference type="EMBL" id="PVWJ01000086">
    <property type="protein sequence ID" value="PSB01818.1"/>
    <property type="molecule type" value="Genomic_DNA"/>
</dbReference>
<evidence type="ECO:0000256" key="1">
    <source>
        <dbReference type="ARBA" id="ARBA00022574"/>
    </source>
</evidence>
<feature type="repeat" description="WD" evidence="3">
    <location>
        <begin position="410"/>
        <end position="456"/>
    </location>
</feature>
<gene>
    <name evidence="5" type="ORF">C7B64_16260</name>
</gene>
<feature type="repeat" description="WD" evidence="3">
    <location>
        <begin position="499"/>
        <end position="540"/>
    </location>
</feature>
<keyword evidence="5" id="KW-0808">Transferase</keyword>
<keyword evidence="5" id="KW-0418">Kinase</keyword>
<dbReference type="GO" id="GO:0005524">
    <property type="term" value="F:ATP binding"/>
    <property type="evidence" value="ECO:0007669"/>
    <property type="project" value="InterPro"/>
</dbReference>
<dbReference type="AlphaFoldDB" id="A0A2T1C0W4"/>
<keyword evidence="1 3" id="KW-0853">WD repeat</keyword>
<name>A0A2T1C0W4_9CYAN</name>